<evidence type="ECO:0000313" key="3">
    <source>
        <dbReference type="Proteomes" id="UP000178175"/>
    </source>
</evidence>
<dbReference type="SMART" id="SM01321">
    <property type="entry name" value="Y1_Tnp"/>
    <property type="match status" value="1"/>
</dbReference>
<name>A0A1G2TF34_9BACT</name>
<dbReference type="AlphaFoldDB" id="A0A1G2TF34"/>
<proteinExistence type="predicted"/>
<dbReference type="GO" id="GO:0004803">
    <property type="term" value="F:transposase activity"/>
    <property type="evidence" value="ECO:0007669"/>
    <property type="project" value="InterPro"/>
</dbReference>
<dbReference type="InterPro" id="IPR036515">
    <property type="entry name" value="Transposase_17_sf"/>
</dbReference>
<dbReference type="PANTHER" id="PTHR34322:SF2">
    <property type="entry name" value="TRANSPOSASE IS200-LIKE DOMAIN-CONTAINING PROTEIN"/>
    <property type="match status" value="1"/>
</dbReference>
<comment type="caution">
    <text evidence="2">The sequence shown here is derived from an EMBL/GenBank/DDBJ whole genome shotgun (WGS) entry which is preliminary data.</text>
</comment>
<dbReference type="GO" id="GO:0006313">
    <property type="term" value="P:DNA transposition"/>
    <property type="evidence" value="ECO:0007669"/>
    <property type="project" value="InterPro"/>
</dbReference>
<protein>
    <recommendedName>
        <fullName evidence="1">Transposase IS200-like domain-containing protein</fullName>
    </recommendedName>
</protein>
<gene>
    <name evidence="2" type="ORF">A3C70_02815</name>
</gene>
<dbReference type="InterPro" id="IPR002686">
    <property type="entry name" value="Transposase_17"/>
</dbReference>
<feature type="domain" description="Transposase IS200-like" evidence="1">
    <location>
        <begin position="1"/>
        <end position="139"/>
    </location>
</feature>
<organism evidence="2 3">
    <name type="scientific">Candidatus Zambryskibacteria bacterium RIFCSPHIGHO2_02_FULL_43_14</name>
    <dbReference type="NCBI Taxonomy" id="1802748"/>
    <lineage>
        <taxon>Bacteria</taxon>
        <taxon>Candidatus Zambryskiibacteriota</taxon>
    </lineage>
</organism>
<accession>A0A1G2TF34</accession>
<reference evidence="2 3" key="1">
    <citation type="journal article" date="2016" name="Nat. Commun.">
        <title>Thousands of microbial genomes shed light on interconnected biogeochemical processes in an aquifer system.</title>
        <authorList>
            <person name="Anantharaman K."/>
            <person name="Brown C.T."/>
            <person name="Hug L.A."/>
            <person name="Sharon I."/>
            <person name="Castelle C.J."/>
            <person name="Probst A.J."/>
            <person name="Thomas B.C."/>
            <person name="Singh A."/>
            <person name="Wilkins M.J."/>
            <person name="Karaoz U."/>
            <person name="Brodie E.L."/>
            <person name="Williams K.H."/>
            <person name="Hubbard S.S."/>
            <person name="Banfield J.F."/>
        </authorList>
    </citation>
    <scope>NUCLEOTIDE SEQUENCE [LARGE SCALE GENOMIC DNA]</scope>
</reference>
<dbReference type="PANTHER" id="PTHR34322">
    <property type="entry name" value="TRANSPOSASE, Y1_TNP DOMAIN-CONTAINING"/>
    <property type="match status" value="1"/>
</dbReference>
<evidence type="ECO:0000259" key="1">
    <source>
        <dbReference type="SMART" id="SM01321"/>
    </source>
</evidence>
<dbReference type="EMBL" id="MHVR01000014">
    <property type="protein sequence ID" value="OHA95914.1"/>
    <property type="molecule type" value="Genomic_DNA"/>
</dbReference>
<dbReference type="SUPFAM" id="SSF143422">
    <property type="entry name" value="Transposase IS200-like"/>
    <property type="match status" value="1"/>
</dbReference>
<evidence type="ECO:0000313" key="2">
    <source>
        <dbReference type="EMBL" id="OHA95914.1"/>
    </source>
</evidence>
<dbReference type="Proteomes" id="UP000178175">
    <property type="component" value="Unassembled WGS sequence"/>
</dbReference>
<sequence length="220" mass="25950">MIGDVAHICNRGVDKRKIFNNKEDYRRFRDNLFLLNNVNGKIRTKYKNIFSINANLPDRNQLVEIFKWSLLPNHFHLLLYEVVEGGIVEFTKRLGNAYTKYFNLKNNGRSGYLFQNSAKIIPIQDEGYFPYIPIYIDLNAADLAEGSSRRKLNFLKSYEWSSLKNYYRKEDDEKIINQKLFYKVFETNPDRYENDIEGFLDDRGKLEMELEMAQGVNLAG</sequence>
<dbReference type="GO" id="GO:0003677">
    <property type="term" value="F:DNA binding"/>
    <property type="evidence" value="ECO:0007669"/>
    <property type="project" value="InterPro"/>
</dbReference>
<dbReference type="Gene3D" id="3.30.70.1290">
    <property type="entry name" value="Transposase IS200-like"/>
    <property type="match status" value="1"/>
</dbReference>